<proteinExistence type="predicted"/>
<evidence type="ECO:0000313" key="2">
    <source>
        <dbReference type="EMBL" id="ONG33277.1"/>
    </source>
</evidence>
<comment type="caution">
    <text evidence="2">The sequence shown here is derived from an EMBL/GenBank/DDBJ whole genome shotgun (WGS) entry which is preliminary data.</text>
</comment>
<dbReference type="Proteomes" id="UP000188967">
    <property type="component" value="Unassembled WGS sequence"/>
</dbReference>
<keyword evidence="1" id="KW-0812">Transmembrane</keyword>
<reference evidence="2 3" key="1">
    <citation type="submission" date="2017-01" db="EMBL/GenBank/DDBJ databases">
        <title>Draft genome sequence of an E. coli strain isolated from human, in Amazon, Brazil.</title>
        <authorList>
            <person name="Moura Q."/>
            <person name="Fernandes M.R."/>
            <person name="Cerdeira L."/>
            <person name="Vianello M."/>
            <person name="Souza T.A."/>
            <person name="Ienne S."/>
            <person name="Lincopan N."/>
        </authorList>
    </citation>
    <scope>NUCLEOTIDE SEQUENCE [LARGE SCALE GENOMIC DNA]</scope>
    <source>
        <strain evidence="2 3">ICBEcBL-II-13</strain>
    </source>
</reference>
<keyword evidence="1" id="KW-0472">Membrane</keyword>
<evidence type="ECO:0000256" key="1">
    <source>
        <dbReference type="SAM" id="Phobius"/>
    </source>
</evidence>
<organism evidence="2 3">
    <name type="scientific">Escherichia coli</name>
    <dbReference type="NCBI Taxonomy" id="562"/>
    <lineage>
        <taxon>Bacteria</taxon>
        <taxon>Pseudomonadati</taxon>
        <taxon>Pseudomonadota</taxon>
        <taxon>Gammaproteobacteria</taxon>
        <taxon>Enterobacterales</taxon>
        <taxon>Enterobacteriaceae</taxon>
        <taxon>Escherichia</taxon>
    </lineage>
</organism>
<dbReference type="NCBIfam" id="NF038235">
    <property type="entry name" value="retron_Ec48_2TM"/>
    <property type="match status" value="1"/>
</dbReference>
<gene>
    <name evidence="2" type="ORF">BXT93_17965</name>
</gene>
<keyword evidence="1" id="KW-1133">Transmembrane helix</keyword>
<sequence length="220" mass="25825">MRIKKPLTDIISYTIIIIVTLCFISMITAAIIVCIDIVRTRDLHFCFSENCVLNAQEIFKTPISLLKQSLILIPIFVFFIGLYNYKLAIINAKNNNTLNKERDFYSYLKENTSEQKELIETLNKKRLFNALFDDHLDFKVDAKEKIESYLKTRKATGLLNELIDDKKNNYKINLTSITIHFGFHIEEEVDIERLDEITHNICILLIEIIEVWFNINISRE</sequence>
<dbReference type="InterPro" id="IPR053597">
    <property type="entry name" value="Retron_Ec48_antiviral"/>
</dbReference>
<name>A0A1V2GBQ0_ECOLX</name>
<protein>
    <submittedName>
        <fullName evidence="2">Uncharacterized protein</fullName>
    </submittedName>
</protein>
<accession>A0A1V2GBQ0</accession>
<dbReference type="EMBL" id="MTPS01000307">
    <property type="protein sequence ID" value="ONG33277.1"/>
    <property type="molecule type" value="Genomic_DNA"/>
</dbReference>
<feature type="transmembrane region" description="Helical" evidence="1">
    <location>
        <begin position="12"/>
        <end position="38"/>
    </location>
</feature>
<dbReference type="AlphaFoldDB" id="A0A1V2GBQ0"/>
<evidence type="ECO:0000313" key="3">
    <source>
        <dbReference type="Proteomes" id="UP000188967"/>
    </source>
</evidence>
<feature type="transmembrane region" description="Helical" evidence="1">
    <location>
        <begin position="65"/>
        <end position="85"/>
    </location>
</feature>